<evidence type="ECO:0000256" key="1">
    <source>
        <dbReference type="SAM" id="MobiDB-lite"/>
    </source>
</evidence>
<dbReference type="EMBL" id="KL584760">
    <property type="protein sequence ID" value="KEQ94895.1"/>
    <property type="molecule type" value="Genomic_DNA"/>
</dbReference>
<proteinExistence type="predicted"/>
<evidence type="ECO:0000313" key="2">
    <source>
        <dbReference type="EMBL" id="KEQ94895.1"/>
    </source>
</evidence>
<dbReference type="InParanoid" id="A0A074YAU7"/>
<organism evidence="2 3">
    <name type="scientific">Aureobasidium subglaciale (strain EXF-2481)</name>
    <name type="common">Aureobasidium pullulans var. subglaciale</name>
    <dbReference type="NCBI Taxonomy" id="1043005"/>
    <lineage>
        <taxon>Eukaryota</taxon>
        <taxon>Fungi</taxon>
        <taxon>Dikarya</taxon>
        <taxon>Ascomycota</taxon>
        <taxon>Pezizomycotina</taxon>
        <taxon>Dothideomycetes</taxon>
        <taxon>Dothideomycetidae</taxon>
        <taxon>Dothideales</taxon>
        <taxon>Saccotheciaceae</taxon>
        <taxon>Aureobasidium</taxon>
    </lineage>
</organism>
<dbReference type="Proteomes" id="UP000030641">
    <property type="component" value="Unassembled WGS sequence"/>
</dbReference>
<gene>
    <name evidence="2" type="ORF">AUEXF2481DRAFT_88976</name>
</gene>
<keyword evidence="3" id="KW-1185">Reference proteome</keyword>
<dbReference type="HOGENOM" id="CLU_1503179_0_0_1"/>
<evidence type="ECO:0000313" key="3">
    <source>
        <dbReference type="Proteomes" id="UP000030641"/>
    </source>
</evidence>
<dbReference type="AlphaFoldDB" id="A0A074YAU7"/>
<protein>
    <submittedName>
        <fullName evidence="2">Uncharacterized protein</fullName>
    </submittedName>
</protein>
<accession>A0A074YAU7</accession>
<dbReference type="GeneID" id="25372078"/>
<feature type="region of interest" description="Disordered" evidence="1">
    <location>
        <begin position="1"/>
        <end position="25"/>
    </location>
</feature>
<sequence>MTPSLVSRSTRQAPNGHISKQSDFQRTTLCQGKQQTRTLLSAPSTTIASSGTLTTSIQNSLPLSKISFLPNHQPSRTRPEWPTQIPSISTPEPTQTYLVLGATIQVSKTSTSATQTSLQVMAMRAIGPRSILASQMPCSLSFSVPRTTSVMILWHSGVGNPSSSRVNLPRVTLCSRRAI</sequence>
<dbReference type="RefSeq" id="XP_013343620.1">
    <property type="nucleotide sequence ID" value="XM_013488166.1"/>
</dbReference>
<name>A0A074YAU7_AURSE</name>
<reference evidence="2 3" key="1">
    <citation type="journal article" date="2014" name="BMC Genomics">
        <title>Genome sequencing of four Aureobasidium pullulans varieties: biotechnological potential, stress tolerance, and description of new species.</title>
        <authorList>
            <person name="Gostin Ar C."/>
            <person name="Ohm R.A."/>
            <person name="Kogej T."/>
            <person name="Sonjak S."/>
            <person name="Turk M."/>
            <person name="Zajc J."/>
            <person name="Zalar P."/>
            <person name="Grube M."/>
            <person name="Sun H."/>
            <person name="Han J."/>
            <person name="Sharma A."/>
            <person name="Chiniquy J."/>
            <person name="Ngan C.Y."/>
            <person name="Lipzen A."/>
            <person name="Barry K."/>
            <person name="Grigoriev I.V."/>
            <person name="Gunde-Cimerman N."/>
        </authorList>
    </citation>
    <scope>NUCLEOTIDE SEQUENCE [LARGE SCALE GENOMIC DNA]</scope>
    <source>
        <strain evidence="2 3">EXF-2481</strain>
    </source>
</reference>